<evidence type="ECO:0000313" key="2">
    <source>
        <dbReference type="EMBL" id="TGO17527.1"/>
    </source>
</evidence>
<dbReference type="InterPro" id="IPR002575">
    <property type="entry name" value="Aminoglycoside_PTrfase"/>
</dbReference>
<organism evidence="2 3">
    <name type="scientific">Botrytis paeoniae</name>
    <dbReference type="NCBI Taxonomy" id="278948"/>
    <lineage>
        <taxon>Eukaryota</taxon>
        <taxon>Fungi</taxon>
        <taxon>Dikarya</taxon>
        <taxon>Ascomycota</taxon>
        <taxon>Pezizomycotina</taxon>
        <taxon>Leotiomycetes</taxon>
        <taxon>Helotiales</taxon>
        <taxon>Sclerotiniaceae</taxon>
        <taxon>Botrytis</taxon>
    </lineage>
</organism>
<dbReference type="Proteomes" id="UP000297910">
    <property type="component" value="Unassembled WGS sequence"/>
</dbReference>
<dbReference type="InterPro" id="IPR011009">
    <property type="entry name" value="Kinase-like_dom_sf"/>
</dbReference>
<dbReference type="Gene3D" id="3.90.1200.10">
    <property type="match status" value="1"/>
</dbReference>
<proteinExistence type="predicted"/>
<reference evidence="2 3" key="1">
    <citation type="submission" date="2017-12" db="EMBL/GenBank/DDBJ databases">
        <title>Comparative genomics of Botrytis spp.</title>
        <authorList>
            <person name="Valero-Jimenez C.A."/>
            <person name="Tapia P."/>
            <person name="Veloso J."/>
            <person name="Silva-Moreno E."/>
            <person name="Staats M."/>
            <person name="Valdes J.H."/>
            <person name="Van Kan J.A.L."/>
        </authorList>
    </citation>
    <scope>NUCLEOTIDE SEQUENCE [LARGE SCALE GENOMIC DNA]</scope>
    <source>
        <strain evidence="2 3">Bp0003</strain>
    </source>
</reference>
<name>A0A4Z1F8D9_9HELO</name>
<accession>A0A4Z1F8D9</accession>
<sequence>MSRAKGKPLGELREIICNEHPHMRRVDGGELLDNHIGNCYGFPCVKTGRNEEEWLENLTPAVRKALLWKLWRRNKAGLKNPTRRDAWVKMADAHIVKIKADFPKGGPYVLTHGDLHDLNLYGSNDNADQKGKITATIDWETAGYFPWWVELVRNSRLLRGHGTLEERVSGFGLPTFNKED</sequence>
<dbReference type="SUPFAM" id="SSF56112">
    <property type="entry name" value="Protein kinase-like (PK-like)"/>
    <property type="match status" value="1"/>
</dbReference>
<gene>
    <name evidence="2" type="ORF">BPAE_0424g00010</name>
</gene>
<keyword evidence="3" id="KW-1185">Reference proteome</keyword>
<evidence type="ECO:0000259" key="1">
    <source>
        <dbReference type="Pfam" id="PF01636"/>
    </source>
</evidence>
<dbReference type="AlphaFoldDB" id="A0A4Z1F8D9"/>
<comment type="caution">
    <text evidence="2">The sequence shown here is derived from an EMBL/GenBank/DDBJ whole genome shotgun (WGS) entry which is preliminary data.</text>
</comment>
<dbReference type="Pfam" id="PF01636">
    <property type="entry name" value="APH"/>
    <property type="match status" value="1"/>
</dbReference>
<evidence type="ECO:0000313" key="3">
    <source>
        <dbReference type="Proteomes" id="UP000297910"/>
    </source>
</evidence>
<dbReference type="EMBL" id="PQXI01000422">
    <property type="protein sequence ID" value="TGO17527.1"/>
    <property type="molecule type" value="Genomic_DNA"/>
</dbReference>
<protein>
    <recommendedName>
        <fullName evidence="1">Aminoglycoside phosphotransferase domain-containing protein</fullName>
    </recommendedName>
</protein>
<feature type="domain" description="Aminoglycoside phosphotransferase" evidence="1">
    <location>
        <begin position="66"/>
        <end position="153"/>
    </location>
</feature>